<dbReference type="EMBL" id="CAMXCS010000003">
    <property type="protein sequence ID" value="CAI3949517.1"/>
    <property type="molecule type" value="Genomic_DNA"/>
</dbReference>
<protein>
    <submittedName>
        <fullName evidence="3 4">Trans-aconitate methyltransferase (Tam)</fullName>
    </submittedName>
</protein>
<dbReference type="NCBIfam" id="TIGR00477">
    <property type="entry name" value="tehB"/>
    <property type="match status" value="1"/>
</dbReference>
<evidence type="ECO:0000313" key="5">
    <source>
        <dbReference type="Proteomes" id="UP001154255"/>
    </source>
</evidence>
<evidence type="ECO:0000313" key="6">
    <source>
        <dbReference type="Proteomes" id="UP001154259"/>
    </source>
</evidence>
<dbReference type="GO" id="GO:0046690">
    <property type="term" value="P:response to tellurium ion"/>
    <property type="evidence" value="ECO:0007669"/>
    <property type="project" value="InterPro"/>
</dbReference>
<evidence type="ECO:0000259" key="2">
    <source>
        <dbReference type="Pfam" id="PF03848"/>
    </source>
</evidence>
<evidence type="ECO:0000313" key="4">
    <source>
        <dbReference type="EMBL" id="CAI3949517.1"/>
    </source>
</evidence>
<dbReference type="PANTHER" id="PTHR43861:SF3">
    <property type="entry name" value="PUTATIVE (AFU_ORTHOLOGUE AFUA_2G14390)-RELATED"/>
    <property type="match status" value="1"/>
</dbReference>
<dbReference type="Proteomes" id="UP001154259">
    <property type="component" value="Unassembled WGS sequence"/>
</dbReference>
<keyword evidence="6" id="KW-1185">Reference proteome</keyword>
<dbReference type="AlphaFoldDB" id="A0A9W4TS61"/>
<dbReference type="InterPro" id="IPR015985">
    <property type="entry name" value="TehB-like_dom"/>
</dbReference>
<dbReference type="InterPro" id="IPR029063">
    <property type="entry name" value="SAM-dependent_MTases_sf"/>
</dbReference>
<dbReference type="Proteomes" id="UP001154255">
    <property type="component" value="Unassembled WGS sequence"/>
</dbReference>
<keyword evidence="3" id="KW-0489">Methyltransferase</keyword>
<dbReference type="CDD" id="cd02440">
    <property type="entry name" value="AdoMet_MTases"/>
    <property type="match status" value="1"/>
</dbReference>
<dbReference type="GeneID" id="83712751"/>
<keyword evidence="1" id="KW-0808">Transferase</keyword>
<dbReference type="InterPro" id="IPR004537">
    <property type="entry name" value="Tellurite-R_MeTrfase_TehB"/>
</dbReference>
<dbReference type="RefSeq" id="WP_271790044.1">
    <property type="nucleotide sequence ID" value="NZ_CAMXCJ010000009.1"/>
</dbReference>
<evidence type="ECO:0000313" key="3">
    <source>
        <dbReference type="EMBL" id="CAI3949014.1"/>
    </source>
</evidence>
<sequence>MNLDKDYFLNKYNLMLPHSEIVKAMPDLPKGKALDLGCGGGRNSLYLAQQGFTVDAWDHNENSIKKLDTICVNESIDSIMTRVVDLNDLEFSGQYDVIISTVVFMFLNPKSIPNLIGNMQKSTKKGGYNLIVSAMNTEDYPCNLDFFNFTFKPKELSSYYQSWTIKKYNEDTGLLHKTDEQGNRIELRFATLLAQKN</sequence>
<feature type="domain" description="Tellurite resistance methyltransferase TehB-like" evidence="2">
    <location>
        <begin position="4"/>
        <end position="193"/>
    </location>
</feature>
<dbReference type="PANTHER" id="PTHR43861">
    <property type="entry name" value="TRANS-ACONITATE 2-METHYLTRANSFERASE-RELATED"/>
    <property type="match status" value="1"/>
</dbReference>
<dbReference type="EMBL" id="CAMXCM010000004">
    <property type="protein sequence ID" value="CAI3949014.1"/>
    <property type="molecule type" value="Genomic_DNA"/>
</dbReference>
<comment type="caution">
    <text evidence="3">The sequence shown here is derived from an EMBL/GenBank/DDBJ whole genome shotgun (WGS) entry which is preliminary data.</text>
</comment>
<organism evidence="3 5">
    <name type="scientific">Commensalibacter communis</name>
    <dbReference type="NCBI Taxonomy" id="2972786"/>
    <lineage>
        <taxon>Bacteria</taxon>
        <taxon>Pseudomonadati</taxon>
        <taxon>Pseudomonadota</taxon>
        <taxon>Alphaproteobacteria</taxon>
        <taxon>Acetobacterales</taxon>
        <taxon>Acetobacteraceae</taxon>
    </lineage>
</organism>
<dbReference type="NCBIfam" id="NF008405">
    <property type="entry name" value="PRK11207.1"/>
    <property type="match status" value="1"/>
</dbReference>
<proteinExistence type="predicted"/>
<dbReference type="Gene3D" id="3.40.50.150">
    <property type="entry name" value="Vaccinia Virus protein VP39"/>
    <property type="match status" value="1"/>
</dbReference>
<accession>A0A9W4TS61</accession>
<dbReference type="GO" id="GO:0032259">
    <property type="term" value="P:methylation"/>
    <property type="evidence" value="ECO:0007669"/>
    <property type="project" value="UniProtKB-KW"/>
</dbReference>
<name>A0A9W4TS61_9PROT</name>
<dbReference type="GO" id="GO:0008757">
    <property type="term" value="F:S-adenosylmethionine-dependent methyltransferase activity"/>
    <property type="evidence" value="ECO:0007669"/>
    <property type="project" value="InterPro"/>
</dbReference>
<dbReference type="GO" id="GO:0005737">
    <property type="term" value="C:cytoplasm"/>
    <property type="evidence" value="ECO:0007669"/>
    <property type="project" value="InterPro"/>
</dbReference>
<reference evidence="3" key="1">
    <citation type="submission" date="2022-10" db="EMBL/GenBank/DDBJ databases">
        <authorList>
            <person name="Botero Cardona J."/>
        </authorList>
    </citation>
    <scope>NUCLEOTIDE SEQUENCE</scope>
    <source>
        <strain evidence="3">LMG 31819</strain>
        <strain evidence="4">R-53529</strain>
    </source>
</reference>
<dbReference type="Pfam" id="PF03848">
    <property type="entry name" value="TehB"/>
    <property type="match status" value="1"/>
</dbReference>
<gene>
    <name evidence="4" type="ORF">R53529_LOCUS1613</name>
    <name evidence="3" type="ORF">R53530_LOCUS1707</name>
</gene>
<evidence type="ECO:0000256" key="1">
    <source>
        <dbReference type="ARBA" id="ARBA00022679"/>
    </source>
</evidence>
<dbReference type="SUPFAM" id="SSF53335">
    <property type="entry name" value="S-adenosyl-L-methionine-dependent methyltransferases"/>
    <property type="match status" value="1"/>
</dbReference>